<comment type="caution">
    <text evidence="1">The sequence shown here is derived from an EMBL/GenBank/DDBJ whole genome shotgun (WGS) entry which is preliminary data.</text>
</comment>
<organism evidence="1 2">
    <name type="scientific">Dermacentor silvarum</name>
    <name type="common">Tick</name>
    <dbReference type="NCBI Taxonomy" id="543639"/>
    <lineage>
        <taxon>Eukaryota</taxon>
        <taxon>Metazoa</taxon>
        <taxon>Ecdysozoa</taxon>
        <taxon>Arthropoda</taxon>
        <taxon>Chelicerata</taxon>
        <taxon>Arachnida</taxon>
        <taxon>Acari</taxon>
        <taxon>Parasitiformes</taxon>
        <taxon>Ixodida</taxon>
        <taxon>Ixodoidea</taxon>
        <taxon>Ixodidae</taxon>
        <taxon>Rhipicephalinae</taxon>
        <taxon>Dermacentor</taxon>
    </lineage>
</organism>
<sequence>MPKAARLPYTTNSWHALENDCTGGNKCRLTVPCTQHGGDSCRLLEHGHEISEILLCAGLQLLENIRYERKGDACIALAQASTCGHVFFHPHVEVRNDRALDLVEWLLTEHRCITAIELTWRAMCRVSLVAALKQNRSLKSLTVCTSIHRYESASVLDVVKSLTHLEKLSFKEYGCDDVWNMCPTSTGSAPGAEMDHLTTLDVTELVMTRLMARRLVETLIRNRSITDLSVGEIVFSAGLRNLGALFVQYLVKEDSFLKRLTLTSAYFSGRRRLLLALIDAVCRMTSLEELNANLGISSQNIVGSTALFADVVARNATIRRLNLPSAYCVHGTAVCYHAPERLHPDAAKCMERWLLALRTPNSMLNELRIDLRGFDEAECSAFMNAVADNETLKLVTVHSLSSAASLDSVCKTIRRRGLSDRVIVEDLHVDPTTVTMLKRCPEISSAKLDARHFGFLGCVEQEAASSAFQVLGDCVHMNSLRVNCESFGRTALSALAACIRRSSTLKSVEIKMLVRLPLATLQEHREVEKEIISALASNTNLTRVSFKCLHLIADDLALFADDALKRRKLTEFCLDPFCIDEAMWRDNFCSWHQAEGMNTLPNNRMHVLASIQEIIARNASTVLAAAKHVLGEGDAFQGMRAIEWTHDHPRLLEIVRERAAVTNGEAKRMITRALLRVRRCSLDEYMTLVGVVKQGVECYRQPGAGLQLPDIGEDCWLHIRSFLKIADVPEP</sequence>
<keyword evidence="2" id="KW-1185">Reference proteome</keyword>
<reference evidence="1" key="1">
    <citation type="submission" date="2020-05" db="EMBL/GenBank/DDBJ databases">
        <title>Large-scale comparative analyses of tick genomes elucidate their genetic diversity and vector capacities.</title>
        <authorList>
            <person name="Jia N."/>
            <person name="Wang J."/>
            <person name="Shi W."/>
            <person name="Du L."/>
            <person name="Sun Y."/>
            <person name="Zhan W."/>
            <person name="Jiang J."/>
            <person name="Wang Q."/>
            <person name="Zhang B."/>
            <person name="Ji P."/>
            <person name="Sakyi L.B."/>
            <person name="Cui X."/>
            <person name="Yuan T."/>
            <person name="Jiang B."/>
            <person name="Yang W."/>
            <person name="Lam T.T.-Y."/>
            <person name="Chang Q."/>
            <person name="Ding S."/>
            <person name="Wang X."/>
            <person name="Zhu J."/>
            <person name="Ruan X."/>
            <person name="Zhao L."/>
            <person name="Wei J."/>
            <person name="Que T."/>
            <person name="Du C."/>
            <person name="Cheng J."/>
            <person name="Dai P."/>
            <person name="Han X."/>
            <person name="Huang E."/>
            <person name="Gao Y."/>
            <person name="Liu J."/>
            <person name="Shao H."/>
            <person name="Ye R."/>
            <person name="Li L."/>
            <person name="Wei W."/>
            <person name="Wang X."/>
            <person name="Wang C."/>
            <person name="Yang T."/>
            <person name="Huo Q."/>
            <person name="Li W."/>
            <person name="Guo W."/>
            <person name="Chen H."/>
            <person name="Zhou L."/>
            <person name="Ni X."/>
            <person name="Tian J."/>
            <person name="Zhou Y."/>
            <person name="Sheng Y."/>
            <person name="Liu T."/>
            <person name="Pan Y."/>
            <person name="Xia L."/>
            <person name="Li J."/>
            <person name="Zhao F."/>
            <person name="Cao W."/>
        </authorList>
    </citation>
    <scope>NUCLEOTIDE SEQUENCE</scope>
    <source>
        <strain evidence="1">Dsil-2018</strain>
    </source>
</reference>
<dbReference type="Proteomes" id="UP000821865">
    <property type="component" value="Chromosome 7"/>
</dbReference>
<protein>
    <submittedName>
        <fullName evidence="1">Uncharacterized protein</fullName>
    </submittedName>
</protein>
<evidence type="ECO:0000313" key="1">
    <source>
        <dbReference type="EMBL" id="KAH7942412.1"/>
    </source>
</evidence>
<dbReference type="EMBL" id="CM023476">
    <property type="protein sequence ID" value="KAH7942412.1"/>
    <property type="molecule type" value="Genomic_DNA"/>
</dbReference>
<proteinExistence type="predicted"/>
<accession>A0ACB8CIA4</accession>
<name>A0ACB8CIA4_DERSI</name>
<gene>
    <name evidence="1" type="ORF">HPB49_023984</name>
</gene>
<evidence type="ECO:0000313" key="2">
    <source>
        <dbReference type="Proteomes" id="UP000821865"/>
    </source>
</evidence>